<reference evidence="1" key="1">
    <citation type="submission" date="2019-10" db="EMBL/GenBank/DDBJ databases">
        <authorList>
            <consortium name="DOE Joint Genome Institute"/>
            <person name="Kuo A."/>
            <person name="Miyauchi S."/>
            <person name="Kiss E."/>
            <person name="Drula E."/>
            <person name="Kohler A."/>
            <person name="Sanchez-Garcia M."/>
            <person name="Andreopoulos B."/>
            <person name="Barry K.W."/>
            <person name="Bonito G."/>
            <person name="Buee M."/>
            <person name="Carver A."/>
            <person name="Chen C."/>
            <person name="Cichocki N."/>
            <person name="Clum A."/>
            <person name="Culley D."/>
            <person name="Crous P.W."/>
            <person name="Fauchery L."/>
            <person name="Girlanda M."/>
            <person name="Hayes R."/>
            <person name="Keri Z."/>
            <person name="LaButti K."/>
            <person name="Lipzen A."/>
            <person name="Lombard V."/>
            <person name="Magnuson J."/>
            <person name="Maillard F."/>
            <person name="Morin E."/>
            <person name="Murat C."/>
            <person name="Nolan M."/>
            <person name="Ohm R."/>
            <person name="Pangilinan J."/>
            <person name="Pereira M."/>
            <person name="Perotto S."/>
            <person name="Peter M."/>
            <person name="Riley R."/>
            <person name="Sitrit Y."/>
            <person name="Stielow B."/>
            <person name="Szollosi G."/>
            <person name="Zifcakova L."/>
            <person name="Stursova M."/>
            <person name="Spatafora J.W."/>
            <person name="Tedersoo L."/>
            <person name="Vaario L.-M."/>
            <person name="Yamada A."/>
            <person name="Yan M."/>
            <person name="Wang P."/>
            <person name="Xu J."/>
            <person name="Bruns T."/>
            <person name="Baldrian P."/>
            <person name="Vilgalys R."/>
            <person name="Henrissat B."/>
            <person name="Grigoriev I.V."/>
            <person name="Hibbett D."/>
            <person name="Nagy L.G."/>
            <person name="Martin F.M."/>
        </authorList>
    </citation>
    <scope>NUCLEOTIDE SEQUENCE</scope>
    <source>
        <strain evidence="1">Prilba</strain>
    </source>
</reference>
<comment type="caution">
    <text evidence="1">The sequence shown here is derived from an EMBL/GenBank/DDBJ whole genome shotgun (WGS) entry which is preliminary data.</text>
</comment>
<dbReference type="AlphaFoldDB" id="A0A9P5MVC7"/>
<evidence type="ECO:0000313" key="2">
    <source>
        <dbReference type="Proteomes" id="UP000759537"/>
    </source>
</evidence>
<sequence length="244" mass="26265">MSRESTYTCCVKSLEAQLNQFVFAQARHPTCMHMSSQASYVHASGLHVHVINGVPVHTCIDEGIRLACPACLRASCMCIVCVEAVRCRGCPACVWASRLHIDEGLLRTARALRLVFCVHICIEAVQGVLQVWAGEGRVGVLPCLGLGARVGEGEGEMVKVLVVVGIRLTGAKGGSGDVPVCLGSRMEGGGCSELLKRRRRAGFVPACLENDTWRYLCVGTESGTIGAPVDDERVGQHKMHEHKQ</sequence>
<gene>
    <name evidence="1" type="ORF">DFH94DRAFT_682325</name>
</gene>
<proteinExistence type="predicted"/>
<dbReference type="Proteomes" id="UP000759537">
    <property type="component" value="Unassembled WGS sequence"/>
</dbReference>
<organism evidence="1 2">
    <name type="scientific">Russula ochroleuca</name>
    <dbReference type="NCBI Taxonomy" id="152965"/>
    <lineage>
        <taxon>Eukaryota</taxon>
        <taxon>Fungi</taxon>
        <taxon>Dikarya</taxon>
        <taxon>Basidiomycota</taxon>
        <taxon>Agaricomycotina</taxon>
        <taxon>Agaricomycetes</taxon>
        <taxon>Russulales</taxon>
        <taxon>Russulaceae</taxon>
        <taxon>Russula</taxon>
    </lineage>
</organism>
<protein>
    <submittedName>
        <fullName evidence="1">Uncharacterized protein</fullName>
    </submittedName>
</protein>
<keyword evidence="2" id="KW-1185">Reference proteome</keyword>
<reference evidence="1" key="2">
    <citation type="journal article" date="2020" name="Nat. Commun.">
        <title>Large-scale genome sequencing of mycorrhizal fungi provides insights into the early evolution of symbiotic traits.</title>
        <authorList>
            <person name="Miyauchi S."/>
            <person name="Kiss E."/>
            <person name="Kuo A."/>
            <person name="Drula E."/>
            <person name="Kohler A."/>
            <person name="Sanchez-Garcia M."/>
            <person name="Morin E."/>
            <person name="Andreopoulos B."/>
            <person name="Barry K.W."/>
            <person name="Bonito G."/>
            <person name="Buee M."/>
            <person name="Carver A."/>
            <person name="Chen C."/>
            <person name="Cichocki N."/>
            <person name="Clum A."/>
            <person name="Culley D."/>
            <person name="Crous P.W."/>
            <person name="Fauchery L."/>
            <person name="Girlanda M."/>
            <person name="Hayes R.D."/>
            <person name="Keri Z."/>
            <person name="LaButti K."/>
            <person name="Lipzen A."/>
            <person name="Lombard V."/>
            <person name="Magnuson J."/>
            <person name="Maillard F."/>
            <person name="Murat C."/>
            <person name="Nolan M."/>
            <person name="Ohm R.A."/>
            <person name="Pangilinan J."/>
            <person name="Pereira M.F."/>
            <person name="Perotto S."/>
            <person name="Peter M."/>
            <person name="Pfister S."/>
            <person name="Riley R."/>
            <person name="Sitrit Y."/>
            <person name="Stielow J.B."/>
            <person name="Szollosi G."/>
            <person name="Zifcakova L."/>
            <person name="Stursova M."/>
            <person name="Spatafora J.W."/>
            <person name="Tedersoo L."/>
            <person name="Vaario L.M."/>
            <person name="Yamada A."/>
            <person name="Yan M."/>
            <person name="Wang P."/>
            <person name="Xu J."/>
            <person name="Bruns T."/>
            <person name="Baldrian P."/>
            <person name="Vilgalys R."/>
            <person name="Dunand C."/>
            <person name="Henrissat B."/>
            <person name="Grigoriev I.V."/>
            <person name="Hibbett D."/>
            <person name="Nagy L.G."/>
            <person name="Martin F.M."/>
        </authorList>
    </citation>
    <scope>NUCLEOTIDE SEQUENCE</scope>
    <source>
        <strain evidence="1">Prilba</strain>
    </source>
</reference>
<dbReference type="EMBL" id="WHVB01000009">
    <property type="protein sequence ID" value="KAF8479600.1"/>
    <property type="molecule type" value="Genomic_DNA"/>
</dbReference>
<name>A0A9P5MVC7_9AGAM</name>
<evidence type="ECO:0000313" key="1">
    <source>
        <dbReference type="EMBL" id="KAF8479600.1"/>
    </source>
</evidence>
<accession>A0A9P5MVC7</accession>